<dbReference type="Proteomes" id="UP000002574">
    <property type="component" value="Chromosome"/>
</dbReference>
<sequence>MIAETLKRVMVAYATEKDDTFHRFLDNLSSKELRDAFLDLLNLYNFVL</sequence>
<protein>
    <submittedName>
        <fullName evidence="1">Uncharacterized protein</fullName>
    </submittedName>
</protein>
<organism evidence="1 2">
    <name type="scientific">Hydrogenobacter thermophilus (strain DSM 6534 / IAM 12695 / TK-6)</name>
    <dbReference type="NCBI Taxonomy" id="608538"/>
    <lineage>
        <taxon>Bacteria</taxon>
        <taxon>Pseudomonadati</taxon>
        <taxon>Aquificota</taxon>
        <taxon>Aquificia</taxon>
        <taxon>Aquificales</taxon>
        <taxon>Aquificaceae</taxon>
        <taxon>Hydrogenobacter</taxon>
    </lineage>
</organism>
<proteinExistence type="predicted"/>
<dbReference type="EMBL" id="AP011112">
    <property type="protein sequence ID" value="BAI69900.1"/>
    <property type="molecule type" value="Genomic_DNA"/>
</dbReference>
<name>D3DJ98_HYDTT</name>
<keyword evidence="2" id="KW-1185">Reference proteome</keyword>
<reference evidence="1 2" key="1">
    <citation type="journal article" date="2010" name="J. Bacteriol.">
        <title>Complete genome sequence of the thermophilic, obligately chemolithoautotrophic hydrogen-oxidizing bacterium Hydrogenobacter thermophilus TK-6.</title>
        <authorList>
            <person name="Arai H."/>
            <person name="Kanbe H."/>
            <person name="Ishii M."/>
            <person name="Igarashi Y."/>
        </authorList>
    </citation>
    <scope>NUCLEOTIDE SEQUENCE [LARGE SCALE GENOMIC DNA]</scope>
    <source>
        <strain evidence="2">DSM 6534 / IAM 12695 / TK-6 [Tokyo]</strain>
    </source>
</reference>
<dbReference type="KEGG" id="hth:HTH_1450"/>
<dbReference type="STRING" id="608538.HTH_1450"/>
<evidence type="ECO:0000313" key="1">
    <source>
        <dbReference type="EMBL" id="BAI69900.1"/>
    </source>
</evidence>
<dbReference type="KEGG" id="hte:Hydth_1438"/>
<gene>
    <name evidence="1" type="ordered locus">HTH_1450</name>
</gene>
<evidence type="ECO:0000313" key="2">
    <source>
        <dbReference type="Proteomes" id="UP000002574"/>
    </source>
</evidence>
<dbReference type="RefSeq" id="WP_012964080.1">
    <property type="nucleotide sequence ID" value="NC_013799.1"/>
</dbReference>
<accession>D3DJ98</accession>
<dbReference type="AlphaFoldDB" id="D3DJ98"/>